<keyword evidence="2" id="KW-0698">rRNA processing</keyword>
<dbReference type="PANTHER" id="PTHR46111">
    <property type="entry name" value="RIBOSOMAL RNA SMALL SUBUNIT METHYLTRANSFERASE I"/>
    <property type="match status" value="1"/>
</dbReference>
<proteinExistence type="predicted"/>
<evidence type="ECO:0000313" key="8">
    <source>
        <dbReference type="Proteomes" id="UP000182248"/>
    </source>
</evidence>
<evidence type="ECO:0000256" key="2">
    <source>
        <dbReference type="ARBA" id="ARBA00022552"/>
    </source>
</evidence>
<dbReference type="InterPro" id="IPR000878">
    <property type="entry name" value="4pyrrol_Mease"/>
</dbReference>
<evidence type="ECO:0000256" key="3">
    <source>
        <dbReference type="ARBA" id="ARBA00022603"/>
    </source>
</evidence>
<dbReference type="GO" id="GO:0006364">
    <property type="term" value="P:rRNA processing"/>
    <property type="evidence" value="ECO:0007669"/>
    <property type="project" value="UniProtKB-KW"/>
</dbReference>
<dbReference type="PANTHER" id="PTHR46111:SF2">
    <property type="entry name" value="SAM-DEPENDENT METHYLTRANSFERASE"/>
    <property type="match status" value="1"/>
</dbReference>
<dbReference type="InterPro" id="IPR014777">
    <property type="entry name" value="4pyrrole_Mease_sub1"/>
</dbReference>
<keyword evidence="4 7" id="KW-0808">Transferase</keyword>
<dbReference type="InterPro" id="IPR014776">
    <property type="entry name" value="4pyrrole_Mease_sub2"/>
</dbReference>
<dbReference type="RefSeq" id="WP_072317817.1">
    <property type="nucleotide sequence ID" value="NZ_FPJE01000013.1"/>
</dbReference>
<dbReference type="Proteomes" id="UP000182248">
    <property type="component" value="Unassembled WGS sequence"/>
</dbReference>
<protein>
    <submittedName>
        <fullName evidence="7">16S rRNA (Cytidine1402-2'-O)-methyltransferase</fullName>
    </submittedName>
</protein>
<evidence type="ECO:0000313" key="7">
    <source>
        <dbReference type="EMBL" id="SFW59694.1"/>
    </source>
</evidence>
<dbReference type="OrthoDB" id="7061662at2"/>
<keyword evidence="8" id="KW-1185">Reference proteome</keyword>
<evidence type="ECO:0000256" key="5">
    <source>
        <dbReference type="ARBA" id="ARBA00022691"/>
    </source>
</evidence>
<reference evidence="7 8" key="1">
    <citation type="submission" date="2016-11" db="EMBL/GenBank/DDBJ databases">
        <authorList>
            <person name="Jaros S."/>
            <person name="Januszkiewicz K."/>
            <person name="Wedrychowicz H."/>
        </authorList>
    </citation>
    <scope>NUCLEOTIDE SEQUENCE [LARGE SCALE GENOMIC DNA]</scope>
    <source>
        <strain evidence="7 8">CGMCC 1.12145</strain>
    </source>
</reference>
<dbReference type="GO" id="GO:0032259">
    <property type="term" value="P:methylation"/>
    <property type="evidence" value="ECO:0007669"/>
    <property type="project" value="UniProtKB-KW"/>
</dbReference>
<dbReference type="Pfam" id="PF00590">
    <property type="entry name" value="TP_methylase"/>
    <property type="match status" value="1"/>
</dbReference>
<feature type="domain" description="Tetrapyrrole methylase" evidence="6">
    <location>
        <begin position="32"/>
        <end position="220"/>
    </location>
</feature>
<organism evidence="7 8">
    <name type="scientific">Sinomicrobium oceani</name>
    <dbReference type="NCBI Taxonomy" id="1150368"/>
    <lineage>
        <taxon>Bacteria</taxon>
        <taxon>Pseudomonadati</taxon>
        <taxon>Bacteroidota</taxon>
        <taxon>Flavobacteriia</taxon>
        <taxon>Flavobacteriales</taxon>
        <taxon>Flavobacteriaceae</taxon>
        <taxon>Sinomicrobium</taxon>
    </lineage>
</organism>
<dbReference type="GO" id="GO:0008168">
    <property type="term" value="F:methyltransferase activity"/>
    <property type="evidence" value="ECO:0007669"/>
    <property type="project" value="UniProtKB-KW"/>
</dbReference>
<gene>
    <name evidence="7" type="ORF">SAMN02927921_02611</name>
</gene>
<evidence type="ECO:0000259" key="6">
    <source>
        <dbReference type="Pfam" id="PF00590"/>
    </source>
</evidence>
<sequence length="241" mass="26572">MKPARDTHGKVFLIPTTLGEQDPLQVLPASVKRTVEAVDHYIVENEKTARRFIKSICPDKPQHSLHISVLNKRTEPAEIPAFLDPCSQGISVGVISEAGCPGIADPGADVVALAHEKGIRVVPLTGPSSILLALMASGMNGQSFAFNGYLPIDKAARKQEIKKLEKRSSELQQSQICIETPYRNEQFLADLSTTLKNDTKVCVACDITLSTEFIRTQTAAQWKRNTESLHKRPCIFIFHAR</sequence>
<dbReference type="PIRSF" id="PIRSF005917">
    <property type="entry name" value="MTase_YraL"/>
    <property type="match status" value="1"/>
</dbReference>
<evidence type="ECO:0000256" key="1">
    <source>
        <dbReference type="ARBA" id="ARBA00022490"/>
    </source>
</evidence>
<name>A0A1K1QKE1_9FLAO</name>
<evidence type="ECO:0000256" key="4">
    <source>
        <dbReference type="ARBA" id="ARBA00022679"/>
    </source>
</evidence>
<dbReference type="CDD" id="cd11649">
    <property type="entry name" value="RsmI_like"/>
    <property type="match status" value="1"/>
</dbReference>
<dbReference type="STRING" id="1150368.SAMN02927921_02611"/>
<dbReference type="AlphaFoldDB" id="A0A1K1QKE1"/>
<keyword evidence="3 7" id="KW-0489">Methyltransferase</keyword>
<keyword evidence="1" id="KW-0963">Cytoplasm</keyword>
<accession>A0A1K1QKE1</accession>
<dbReference type="EMBL" id="FPJE01000013">
    <property type="protein sequence ID" value="SFW59694.1"/>
    <property type="molecule type" value="Genomic_DNA"/>
</dbReference>
<dbReference type="InterPro" id="IPR008189">
    <property type="entry name" value="rRNA_ssu_MeTfrase_I"/>
</dbReference>
<dbReference type="SUPFAM" id="SSF53790">
    <property type="entry name" value="Tetrapyrrole methylase"/>
    <property type="match status" value="1"/>
</dbReference>
<dbReference type="Gene3D" id="3.40.1010.10">
    <property type="entry name" value="Cobalt-precorrin-4 Transmethylase, Domain 1"/>
    <property type="match status" value="1"/>
</dbReference>
<dbReference type="Gene3D" id="3.30.950.10">
    <property type="entry name" value="Methyltransferase, Cobalt-precorrin-4 Transmethylase, Domain 2"/>
    <property type="match status" value="1"/>
</dbReference>
<keyword evidence="5" id="KW-0949">S-adenosyl-L-methionine</keyword>
<dbReference type="InterPro" id="IPR035996">
    <property type="entry name" value="4pyrrol_Methylase_sf"/>
</dbReference>